<dbReference type="Gene3D" id="3.40.190.10">
    <property type="entry name" value="Periplasmic binding protein-like II"/>
    <property type="match status" value="2"/>
</dbReference>
<keyword evidence="8" id="KW-1185">Reference proteome</keyword>
<protein>
    <submittedName>
        <fullName evidence="7">Amino acid ABC transporter substrate-binding protein, PAAT family</fullName>
    </submittedName>
</protein>
<dbReference type="Proteomes" id="UP000183561">
    <property type="component" value="Unassembled WGS sequence"/>
</dbReference>
<keyword evidence="3 5" id="KW-0732">Signal</keyword>
<dbReference type="PANTHER" id="PTHR30085:SF6">
    <property type="entry name" value="ABC TRANSPORTER GLUTAMINE-BINDING PROTEIN GLNH"/>
    <property type="match status" value="1"/>
</dbReference>
<dbReference type="GO" id="GO:0006865">
    <property type="term" value="P:amino acid transport"/>
    <property type="evidence" value="ECO:0007669"/>
    <property type="project" value="TreeGrafter"/>
</dbReference>
<dbReference type="RefSeq" id="WP_083395788.1">
    <property type="nucleotide sequence ID" value="NZ_FNSV01000005.1"/>
</dbReference>
<accession>A0A1H4YN73</accession>
<feature type="compositionally biased region" description="Low complexity" evidence="4">
    <location>
        <begin position="42"/>
        <end position="53"/>
    </location>
</feature>
<dbReference type="GO" id="GO:0030288">
    <property type="term" value="C:outer membrane-bounded periplasmic space"/>
    <property type="evidence" value="ECO:0007669"/>
    <property type="project" value="TreeGrafter"/>
</dbReference>
<evidence type="ECO:0000313" key="7">
    <source>
        <dbReference type="EMBL" id="SED19409.1"/>
    </source>
</evidence>
<reference evidence="8" key="1">
    <citation type="submission" date="2016-10" db="EMBL/GenBank/DDBJ databases">
        <authorList>
            <person name="Varghese N."/>
            <person name="Submissions S."/>
        </authorList>
    </citation>
    <scope>NUCLEOTIDE SEQUENCE [LARGE SCALE GENOMIC DNA]</scope>
    <source>
        <strain evidence="8">DSM 44498</strain>
    </source>
</reference>
<dbReference type="SMART" id="SM00062">
    <property type="entry name" value="PBPb"/>
    <property type="match status" value="1"/>
</dbReference>
<dbReference type="InterPro" id="IPR051455">
    <property type="entry name" value="Bact_solute-bind_prot3"/>
</dbReference>
<feature type="chain" id="PRO_5010332797" evidence="5">
    <location>
        <begin position="24"/>
        <end position="324"/>
    </location>
</feature>
<dbReference type="GO" id="GO:0005576">
    <property type="term" value="C:extracellular region"/>
    <property type="evidence" value="ECO:0007669"/>
    <property type="project" value="TreeGrafter"/>
</dbReference>
<evidence type="ECO:0000256" key="1">
    <source>
        <dbReference type="ARBA" id="ARBA00010333"/>
    </source>
</evidence>
<dbReference type="CDD" id="cd13690">
    <property type="entry name" value="PBP2_GluB"/>
    <property type="match status" value="1"/>
</dbReference>
<proteinExistence type="inferred from homology"/>
<sequence length="324" mass="34882">MRRHRIALVLLAATLLIGGCAEAAPEHVGSPNVSYTEPPLPAAAAPAPETSAAPPAPEKDCGDPTASLRPFPDSDTPMPTVDAIRARGRLVVGLDTGSNLMSFRAPATGAVEGFDVDVAREISRDLFGDPDRLDYRILTSANREKALQESMVDIVAKTMTITCDRKERVAFSSEYFEAQQRVLVVKGSTIRSAADLGGKRVCVVRGTTSLTRLQKVAPTAEILTVPMWSDCLVVLQQRQVDAVSTDDTILAGLASQDPYLEIVGDSMGAEPYGIGITKANEDLVRFVNRTLERIRGDGTWTRMYDQWLSVLGPSPAPPSAVYQD</sequence>
<comment type="similarity">
    <text evidence="1">Belongs to the bacterial solute-binding protein 3 family.</text>
</comment>
<keyword evidence="2" id="KW-0813">Transport</keyword>
<dbReference type="SUPFAM" id="SSF53850">
    <property type="entry name" value="Periplasmic binding protein-like II"/>
    <property type="match status" value="1"/>
</dbReference>
<evidence type="ECO:0000256" key="3">
    <source>
        <dbReference type="ARBA" id="ARBA00022729"/>
    </source>
</evidence>
<dbReference type="PROSITE" id="PS51257">
    <property type="entry name" value="PROKAR_LIPOPROTEIN"/>
    <property type="match status" value="1"/>
</dbReference>
<evidence type="ECO:0000256" key="4">
    <source>
        <dbReference type="SAM" id="MobiDB-lite"/>
    </source>
</evidence>
<dbReference type="AlphaFoldDB" id="A0A1H4YN73"/>
<gene>
    <name evidence="7" type="ORF">SAMN04490239_7220</name>
</gene>
<name>A0A1H4YN73_9NOCA</name>
<evidence type="ECO:0000256" key="5">
    <source>
        <dbReference type="SAM" id="SignalP"/>
    </source>
</evidence>
<dbReference type="PANTHER" id="PTHR30085">
    <property type="entry name" value="AMINO ACID ABC TRANSPORTER PERMEASE"/>
    <property type="match status" value="1"/>
</dbReference>
<organism evidence="7 8">
    <name type="scientific">Rhodococcus koreensis</name>
    <dbReference type="NCBI Taxonomy" id="99653"/>
    <lineage>
        <taxon>Bacteria</taxon>
        <taxon>Bacillati</taxon>
        <taxon>Actinomycetota</taxon>
        <taxon>Actinomycetes</taxon>
        <taxon>Mycobacteriales</taxon>
        <taxon>Nocardiaceae</taxon>
        <taxon>Rhodococcus</taxon>
    </lineage>
</organism>
<dbReference type="EMBL" id="FNSV01000005">
    <property type="protein sequence ID" value="SED19409.1"/>
    <property type="molecule type" value="Genomic_DNA"/>
</dbReference>
<evidence type="ECO:0000259" key="6">
    <source>
        <dbReference type="SMART" id="SM00062"/>
    </source>
</evidence>
<dbReference type="Pfam" id="PF00497">
    <property type="entry name" value="SBP_bac_3"/>
    <property type="match status" value="1"/>
</dbReference>
<feature type="domain" description="Solute-binding protein family 3/N-terminal" evidence="6">
    <location>
        <begin position="89"/>
        <end position="311"/>
    </location>
</feature>
<dbReference type="OrthoDB" id="9807888at2"/>
<evidence type="ECO:0000313" key="8">
    <source>
        <dbReference type="Proteomes" id="UP000183561"/>
    </source>
</evidence>
<feature type="signal peptide" evidence="5">
    <location>
        <begin position="1"/>
        <end position="23"/>
    </location>
</feature>
<dbReference type="InterPro" id="IPR001638">
    <property type="entry name" value="Solute-binding_3/MltF_N"/>
</dbReference>
<feature type="region of interest" description="Disordered" evidence="4">
    <location>
        <begin position="27"/>
        <end position="78"/>
    </location>
</feature>
<evidence type="ECO:0000256" key="2">
    <source>
        <dbReference type="ARBA" id="ARBA00022448"/>
    </source>
</evidence>